<dbReference type="EMBL" id="FXAM01000001">
    <property type="protein sequence ID" value="SMF93514.1"/>
    <property type="molecule type" value="Genomic_DNA"/>
</dbReference>
<keyword evidence="4" id="KW-1185">Reference proteome</keyword>
<name>A0A1Y6CZC1_9GAMM</name>
<evidence type="ECO:0000256" key="1">
    <source>
        <dbReference type="SAM" id="SignalP"/>
    </source>
</evidence>
<dbReference type="NCBIfam" id="TIGR02595">
    <property type="entry name" value="PEP_CTERM"/>
    <property type="match status" value="1"/>
</dbReference>
<keyword evidence="1" id="KW-0732">Signal</keyword>
<evidence type="ECO:0000313" key="3">
    <source>
        <dbReference type="EMBL" id="SMF93514.1"/>
    </source>
</evidence>
<feature type="domain" description="Ice-binding protein C-terminal" evidence="2">
    <location>
        <begin position="240"/>
        <end position="261"/>
    </location>
</feature>
<dbReference type="RefSeq" id="WP_085210160.1">
    <property type="nucleotide sequence ID" value="NZ_FXAM01000001.1"/>
</dbReference>
<gene>
    <name evidence="3" type="ORF">SAMN02949497_0801</name>
</gene>
<dbReference type="AlphaFoldDB" id="A0A1Y6CZC1"/>
<dbReference type="Pfam" id="PF07589">
    <property type="entry name" value="PEP-CTERM"/>
    <property type="match status" value="1"/>
</dbReference>
<evidence type="ECO:0000313" key="4">
    <source>
        <dbReference type="Proteomes" id="UP000192923"/>
    </source>
</evidence>
<dbReference type="Proteomes" id="UP000192923">
    <property type="component" value="Unassembled WGS sequence"/>
</dbReference>
<proteinExistence type="predicted"/>
<feature type="chain" id="PRO_5013142423" evidence="1">
    <location>
        <begin position="25"/>
        <end position="267"/>
    </location>
</feature>
<feature type="signal peptide" evidence="1">
    <location>
        <begin position="1"/>
        <end position="24"/>
    </location>
</feature>
<evidence type="ECO:0000259" key="2">
    <source>
        <dbReference type="Pfam" id="PF07589"/>
    </source>
</evidence>
<accession>A0A1Y6CZC1</accession>
<sequence length="267" mass="27449">MFNRKPAYLALLAALAGASTGADALMVDNFKNPNPANDTFLNQQTDTSAWSTDDSASGAIGGYRDLYLNHPSGGSDSTFTCLSAGDSSGNCAPYIGTTGLVVYNEGAVNATAQVLWDGTNSALESGSTTPAMGLTGANLSASGAQGFYLDLNYLSAGVDLTITVWSNSGAVSASSTLHNLLDCPLSSPLCGSLYKFFSFSSFTGGAVDFADVNAIALSISGPLGYYLEATSLETRSDPGVPEPATLALTGLGLLGMGWSRRRSNARR</sequence>
<protein>
    <submittedName>
        <fullName evidence="3">PEP-CTERM protein-sorting domain-containing protein</fullName>
    </submittedName>
</protein>
<reference evidence="3 4" key="1">
    <citation type="submission" date="2016-12" db="EMBL/GenBank/DDBJ databases">
        <authorList>
            <person name="Song W.-J."/>
            <person name="Kurnit D.M."/>
        </authorList>
    </citation>
    <scope>NUCLEOTIDE SEQUENCE [LARGE SCALE GENOMIC DNA]</scope>
    <source>
        <strain evidence="3 4">175</strain>
    </source>
</reference>
<dbReference type="InterPro" id="IPR013424">
    <property type="entry name" value="Ice-binding_C"/>
</dbReference>
<organism evidence="3 4">
    <name type="scientific">Methylomagnum ishizawai</name>
    <dbReference type="NCBI Taxonomy" id="1760988"/>
    <lineage>
        <taxon>Bacteria</taxon>
        <taxon>Pseudomonadati</taxon>
        <taxon>Pseudomonadota</taxon>
        <taxon>Gammaproteobacteria</taxon>
        <taxon>Methylococcales</taxon>
        <taxon>Methylococcaceae</taxon>
        <taxon>Methylomagnum</taxon>
    </lineage>
</organism>